<dbReference type="InterPro" id="IPR040079">
    <property type="entry name" value="Glutathione_S-Trfase"/>
</dbReference>
<dbReference type="InterPro" id="IPR036249">
    <property type="entry name" value="Thioredoxin-like_sf"/>
</dbReference>
<dbReference type="Gene3D" id="1.20.1050.10">
    <property type="match status" value="1"/>
</dbReference>
<dbReference type="PANTHER" id="PTHR44051:SF8">
    <property type="entry name" value="GLUTATHIONE S-TRANSFERASE GSTA"/>
    <property type="match status" value="1"/>
</dbReference>
<dbReference type="CDD" id="cd03057">
    <property type="entry name" value="GST_N_Beta"/>
    <property type="match status" value="1"/>
</dbReference>
<evidence type="ECO:0000313" key="3">
    <source>
        <dbReference type="EMBL" id="CAB3767025.1"/>
    </source>
</evidence>
<keyword evidence="4" id="KW-1185">Reference proteome</keyword>
<dbReference type="NCBIfam" id="NF007831">
    <property type="entry name" value="PRK10542.1"/>
    <property type="match status" value="1"/>
</dbReference>
<reference evidence="3 4" key="1">
    <citation type="submission" date="2020-04" db="EMBL/GenBank/DDBJ databases">
        <authorList>
            <person name="De Canck E."/>
        </authorList>
    </citation>
    <scope>NUCLEOTIDE SEQUENCE [LARGE SCALE GENOMIC DNA]</scope>
    <source>
        <strain evidence="3 4">LMG 29542</strain>
    </source>
</reference>
<dbReference type="PANTHER" id="PTHR44051">
    <property type="entry name" value="GLUTATHIONE S-TRANSFERASE-RELATED"/>
    <property type="match status" value="1"/>
</dbReference>
<dbReference type="CDD" id="cd03188">
    <property type="entry name" value="GST_C_Beta"/>
    <property type="match status" value="1"/>
</dbReference>
<evidence type="ECO:0000259" key="1">
    <source>
        <dbReference type="PROSITE" id="PS50404"/>
    </source>
</evidence>
<dbReference type="PROSITE" id="PS50404">
    <property type="entry name" value="GST_NTER"/>
    <property type="match status" value="1"/>
</dbReference>
<dbReference type="GO" id="GO:0004364">
    <property type="term" value="F:glutathione transferase activity"/>
    <property type="evidence" value="ECO:0007669"/>
    <property type="project" value="UniProtKB-EC"/>
</dbReference>
<gene>
    <name evidence="3" type="primary">gstB_4</name>
    <name evidence="3" type="ORF">LMG29542_05505</name>
</gene>
<dbReference type="PROSITE" id="PS50405">
    <property type="entry name" value="GST_CTER"/>
    <property type="match status" value="1"/>
</dbReference>
<dbReference type="Pfam" id="PF13409">
    <property type="entry name" value="GST_N_2"/>
    <property type="match status" value="1"/>
</dbReference>
<dbReference type="InterPro" id="IPR004045">
    <property type="entry name" value="Glutathione_S-Trfase_N"/>
</dbReference>
<dbReference type="Gene3D" id="3.40.30.10">
    <property type="entry name" value="Glutaredoxin"/>
    <property type="match status" value="1"/>
</dbReference>
<dbReference type="EMBL" id="CADIKH010000031">
    <property type="protein sequence ID" value="CAB3767025.1"/>
    <property type="molecule type" value="Genomic_DNA"/>
</dbReference>
<dbReference type="EC" id="2.5.1.18" evidence="3"/>
<dbReference type="SFLD" id="SFLDG00358">
    <property type="entry name" value="Main_(cytGST)"/>
    <property type="match status" value="1"/>
</dbReference>
<dbReference type="SUPFAM" id="SSF47616">
    <property type="entry name" value="GST C-terminal domain-like"/>
    <property type="match status" value="1"/>
</dbReference>
<dbReference type="SFLD" id="SFLDS00019">
    <property type="entry name" value="Glutathione_Transferase_(cytos"/>
    <property type="match status" value="1"/>
</dbReference>
<feature type="domain" description="GST N-terminal" evidence="1">
    <location>
        <begin position="10"/>
        <end position="92"/>
    </location>
</feature>
<evidence type="ECO:0000259" key="2">
    <source>
        <dbReference type="PROSITE" id="PS50405"/>
    </source>
</evidence>
<feature type="domain" description="GST C-terminal" evidence="2">
    <location>
        <begin position="98"/>
        <end position="230"/>
    </location>
</feature>
<protein>
    <submittedName>
        <fullName evidence="3">Glutathione S-transferase GST-6.0</fullName>
        <ecNumber evidence="3">2.5.1.18</ecNumber>
    </submittedName>
</protein>
<accession>A0A6J5EPT2</accession>
<dbReference type="InterPro" id="IPR036282">
    <property type="entry name" value="Glutathione-S-Trfase_C_sf"/>
</dbReference>
<dbReference type="AlphaFoldDB" id="A0A6J5EPT2"/>
<evidence type="ECO:0000313" key="4">
    <source>
        <dbReference type="Proteomes" id="UP000494363"/>
    </source>
</evidence>
<organism evidence="3 4">
    <name type="scientific">Paraburkholderia humisilvae</name>
    <dbReference type="NCBI Taxonomy" id="627669"/>
    <lineage>
        <taxon>Bacteria</taxon>
        <taxon>Pseudomonadati</taxon>
        <taxon>Pseudomonadota</taxon>
        <taxon>Betaproteobacteria</taxon>
        <taxon>Burkholderiales</taxon>
        <taxon>Burkholderiaceae</taxon>
        <taxon>Paraburkholderia</taxon>
    </lineage>
</organism>
<dbReference type="SUPFAM" id="SSF52833">
    <property type="entry name" value="Thioredoxin-like"/>
    <property type="match status" value="1"/>
</dbReference>
<dbReference type="InterPro" id="IPR010987">
    <property type="entry name" value="Glutathione-S-Trfase_C-like"/>
</dbReference>
<keyword evidence="3" id="KW-0808">Transferase</keyword>
<proteinExistence type="predicted"/>
<sequence>MKQVMHREKENMKLYHAPGSCSQAICIVLQETGLNVEIIKVDPRKHLLEDGTNYYDLAALGYVPLLQLDDGTFLREGPVIAQYLADQRPESGLVPAYGTLERYRLSEWLNFLTSEVHKGFIPLLYAAAAGKYVDTARPKLESRYEWINQQLTGKQFLTGASFSVADAYLFTLTRWGKAKWLKSVYHADIDFSSHRHLQAWYERVIERPPVQHVLCADGLSTVPSRRSNVS</sequence>
<dbReference type="Pfam" id="PF00043">
    <property type="entry name" value="GST_C"/>
    <property type="match status" value="1"/>
</dbReference>
<name>A0A6J5EPT2_9BURK</name>
<dbReference type="Proteomes" id="UP000494363">
    <property type="component" value="Unassembled WGS sequence"/>
</dbReference>
<dbReference type="SFLD" id="SFLDG01150">
    <property type="entry name" value="Main.1:_Beta-like"/>
    <property type="match status" value="1"/>
</dbReference>
<dbReference type="InterPro" id="IPR004046">
    <property type="entry name" value="GST_C"/>
</dbReference>